<dbReference type="Proteomes" id="UP000320776">
    <property type="component" value="Chromosome"/>
</dbReference>
<feature type="transmembrane region" description="Helical" evidence="1">
    <location>
        <begin position="31"/>
        <end position="53"/>
    </location>
</feature>
<dbReference type="AlphaFoldDB" id="A0A517DTT3"/>
<keyword evidence="1" id="KW-1133">Transmembrane helix</keyword>
<gene>
    <name evidence="2" type="ORF">SPTER_21080</name>
</gene>
<name>A0A517DTT3_9FIRM</name>
<sequence>MFDSKTSQAEQQKFQEKFEQLKPKPPLVKNILWAFIVGGLICVLGQFFLNYFVSTGLSKKEAAGPVSIVLIFLSALFTGLGIYDELGRRAGAGSIVPITGFANSIVAPAMEFKREGYIFGIGAKMFIIAGPVLVYGISTAVIIGFMYWIKL</sequence>
<dbReference type="PANTHER" id="PTHR38450">
    <property type="entry name" value="STAGE V SPORULATION PROTEIN AC-RELATED"/>
    <property type="match status" value="1"/>
</dbReference>
<keyword evidence="3" id="KW-1185">Reference proteome</keyword>
<dbReference type="Pfam" id="PF03862">
    <property type="entry name" value="SpoVAC_SpoVAEB"/>
    <property type="match status" value="1"/>
</dbReference>
<feature type="transmembrane region" description="Helical" evidence="1">
    <location>
        <begin position="65"/>
        <end position="83"/>
    </location>
</feature>
<evidence type="ECO:0000313" key="3">
    <source>
        <dbReference type="Proteomes" id="UP000320776"/>
    </source>
</evidence>
<evidence type="ECO:0000256" key="1">
    <source>
        <dbReference type="SAM" id="Phobius"/>
    </source>
</evidence>
<feature type="transmembrane region" description="Helical" evidence="1">
    <location>
        <begin position="125"/>
        <end position="149"/>
    </location>
</feature>
<dbReference type="KEGG" id="sted:SPTER_21080"/>
<dbReference type="InterPro" id="IPR014203">
    <property type="entry name" value="Spore_V_AC"/>
</dbReference>
<reference evidence="2 3" key="1">
    <citation type="submission" date="2019-02" db="EMBL/GenBank/DDBJ databases">
        <title>Closed genome of Sporomusa termitida DSM 4440.</title>
        <authorList>
            <person name="Poehlein A."/>
            <person name="Daniel R."/>
        </authorList>
    </citation>
    <scope>NUCLEOTIDE SEQUENCE [LARGE SCALE GENOMIC DNA]</scope>
    <source>
        <strain evidence="2 3">DSM 4440</strain>
    </source>
</reference>
<feature type="transmembrane region" description="Helical" evidence="1">
    <location>
        <begin position="95"/>
        <end position="113"/>
    </location>
</feature>
<dbReference type="InterPro" id="IPR005562">
    <property type="entry name" value="SpoVA"/>
</dbReference>
<accession>A0A517DTT3</accession>
<keyword evidence="1" id="KW-0812">Transmembrane</keyword>
<organism evidence="2 3">
    <name type="scientific">Sporomusa termitida</name>
    <dbReference type="NCBI Taxonomy" id="2377"/>
    <lineage>
        <taxon>Bacteria</taxon>
        <taxon>Bacillati</taxon>
        <taxon>Bacillota</taxon>
        <taxon>Negativicutes</taxon>
        <taxon>Selenomonadales</taxon>
        <taxon>Sporomusaceae</taxon>
        <taxon>Sporomusa</taxon>
    </lineage>
</organism>
<dbReference type="RefSeq" id="WP_144350346.1">
    <property type="nucleotide sequence ID" value="NZ_CP036259.1"/>
</dbReference>
<dbReference type="PANTHER" id="PTHR38450:SF1">
    <property type="entry name" value="STAGE V SPORULATION PROTEIN AC"/>
    <property type="match status" value="1"/>
</dbReference>
<dbReference type="NCBIfam" id="TIGR02838">
    <property type="entry name" value="spore_V_AC"/>
    <property type="match status" value="1"/>
</dbReference>
<dbReference type="OrthoDB" id="9797988at2"/>
<keyword evidence="1" id="KW-0472">Membrane</keyword>
<dbReference type="EMBL" id="CP036259">
    <property type="protein sequence ID" value="QDR80774.1"/>
    <property type="molecule type" value="Genomic_DNA"/>
</dbReference>
<proteinExistence type="predicted"/>
<evidence type="ECO:0000313" key="2">
    <source>
        <dbReference type="EMBL" id="QDR80774.1"/>
    </source>
</evidence>
<protein>
    <submittedName>
        <fullName evidence="2">Stage V sporulation protein AC</fullName>
    </submittedName>
</protein>